<evidence type="ECO:0000256" key="4">
    <source>
        <dbReference type="ARBA" id="ARBA00023295"/>
    </source>
</evidence>
<dbReference type="Gene3D" id="2.115.10.20">
    <property type="entry name" value="Glycosyl hydrolase domain, family 43"/>
    <property type="match status" value="1"/>
</dbReference>
<evidence type="ECO:0000313" key="10">
    <source>
        <dbReference type="EMBL" id="KAJ4397488.1"/>
    </source>
</evidence>
<dbReference type="EMBL" id="JAPEVB010000001">
    <property type="protein sequence ID" value="KAJ4397488.1"/>
    <property type="molecule type" value="Genomic_DNA"/>
</dbReference>
<comment type="similarity">
    <text evidence="2 8">Belongs to the glycosyl hydrolase 43 family.</text>
</comment>
<feature type="chain" id="PRO_5040949045" description="Endo-1,5-alpha-L-arabinanase A" evidence="9">
    <location>
        <begin position="19"/>
        <end position="304"/>
    </location>
</feature>
<protein>
    <recommendedName>
        <fullName evidence="5">Endo-1,5-alpha-L-arabinanase A</fullName>
    </recommendedName>
</protein>
<evidence type="ECO:0000256" key="7">
    <source>
        <dbReference type="PIRSR" id="PIRSR606710-2"/>
    </source>
</evidence>
<dbReference type="OrthoDB" id="195678at2759"/>
<organism evidence="10 11">
    <name type="scientific">Gnomoniopsis smithogilvyi</name>
    <dbReference type="NCBI Taxonomy" id="1191159"/>
    <lineage>
        <taxon>Eukaryota</taxon>
        <taxon>Fungi</taxon>
        <taxon>Dikarya</taxon>
        <taxon>Ascomycota</taxon>
        <taxon>Pezizomycotina</taxon>
        <taxon>Sordariomycetes</taxon>
        <taxon>Sordariomycetidae</taxon>
        <taxon>Diaporthales</taxon>
        <taxon>Gnomoniaceae</taxon>
        <taxon>Gnomoniopsis</taxon>
    </lineage>
</organism>
<evidence type="ECO:0000256" key="1">
    <source>
        <dbReference type="ARBA" id="ARBA00004834"/>
    </source>
</evidence>
<dbReference type="SUPFAM" id="SSF75005">
    <property type="entry name" value="Arabinanase/levansucrase/invertase"/>
    <property type="match status" value="1"/>
</dbReference>
<comment type="caution">
    <text evidence="10">The sequence shown here is derived from an EMBL/GenBank/DDBJ whole genome shotgun (WGS) entry which is preliminary data.</text>
</comment>
<evidence type="ECO:0000256" key="9">
    <source>
        <dbReference type="SAM" id="SignalP"/>
    </source>
</evidence>
<keyword evidence="9" id="KW-0732">Signal</keyword>
<feature type="active site" description="Proton donor" evidence="6">
    <location>
        <position position="218"/>
    </location>
</feature>
<name>A0A9W9D1Y0_9PEZI</name>
<accession>A0A9W9D1Y0</accession>
<dbReference type="PANTHER" id="PTHR43301">
    <property type="entry name" value="ARABINAN ENDO-1,5-ALPHA-L-ARABINOSIDASE"/>
    <property type="match status" value="1"/>
</dbReference>
<feature type="active site" description="Proton acceptor" evidence="6">
    <location>
        <position position="36"/>
    </location>
</feature>
<dbReference type="GO" id="GO:0004553">
    <property type="term" value="F:hydrolase activity, hydrolyzing O-glycosyl compounds"/>
    <property type="evidence" value="ECO:0007669"/>
    <property type="project" value="InterPro"/>
</dbReference>
<evidence type="ECO:0000256" key="2">
    <source>
        <dbReference type="ARBA" id="ARBA00009865"/>
    </source>
</evidence>
<gene>
    <name evidence="10" type="ORF">N0V93_001717</name>
</gene>
<keyword evidence="4 8" id="KW-0326">Glycosidase</keyword>
<dbReference type="InterPro" id="IPR023296">
    <property type="entry name" value="Glyco_hydro_beta-prop_sf"/>
</dbReference>
<sequence length="304" mass="32956">MRLNLSCVLAGLPLLASAQWPDPETTTNGPLKGIRDPSLIRRSSDGQYFLFGTNGNGTLHTSSSIFGPWTQQAGGALTNAPQAVVAPQVYEVNNTYYMYYSQHDGPSDQAYYMANIHVASSDSMERGSWNDIGQLMIPANNALLANHASNNGYNILDASLLVTPSNDTIPERYYLSFGSYYAGLYQTELESPTDLQANVSVDQMNHLEVNNTGAHSTEGSFQWAWPTDGSAPTKYYLFFSSGQCCKFQQMGVPSTGDEYKIMVCRADTPTGPFVDKDGKSCLTDNGGTMVLGSHDTVYAPGGQV</sequence>
<evidence type="ECO:0000256" key="8">
    <source>
        <dbReference type="RuleBase" id="RU361187"/>
    </source>
</evidence>
<dbReference type="InterPro" id="IPR006710">
    <property type="entry name" value="Glyco_hydro_43"/>
</dbReference>
<dbReference type="PANTHER" id="PTHR43301:SF3">
    <property type="entry name" value="ARABINAN ENDO-1,5-ALPHA-L-ARABINOSIDASE A-RELATED"/>
    <property type="match status" value="1"/>
</dbReference>
<feature type="site" description="Important for catalytic activity, responsible for pKa modulation of the active site Glu and correct orientation of both the proton donor and substrate" evidence="7">
    <location>
        <position position="157"/>
    </location>
</feature>
<dbReference type="GO" id="GO:0005975">
    <property type="term" value="P:carbohydrate metabolic process"/>
    <property type="evidence" value="ECO:0007669"/>
    <property type="project" value="InterPro"/>
</dbReference>
<evidence type="ECO:0000256" key="3">
    <source>
        <dbReference type="ARBA" id="ARBA00022801"/>
    </source>
</evidence>
<dbReference type="Pfam" id="PF04616">
    <property type="entry name" value="Glyco_hydro_43"/>
    <property type="match status" value="1"/>
</dbReference>
<proteinExistence type="inferred from homology"/>
<dbReference type="InterPro" id="IPR050727">
    <property type="entry name" value="GH43_arabinanases"/>
</dbReference>
<dbReference type="AlphaFoldDB" id="A0A9W9D1Y0"/>
<evidence type="ECO:0000256" key="6">
    <source>
        <dbReference type="PIRSR" id="PIRSR606710-1"/>
    </source>
</evidence>
<reference evidence="10" key="1">
    <citation type="submission" date="2022-10" db="EMBL/GenBank/DDBJ databases">
        <title>Tapping the CABI collections for fungal endophytes: first genome assemblies for Collariella, Neodidymelliopsis, Ascochyta clinopodiicola, Didymella pomorum, Didymosphaeria variabile, Neocosmospora piperis and Neocucurbitaria cava.</title>
        <authorList>
            <person name="Hill R."/>
        </authorList>
    </citation>
    <scope>NUCLEOTIDE SEQUENCE</scope>
    <source>
        <strain evidence="10">IMI 355082</strain>
    </source>
</reference>
<feature type="signal peptide" evidence="9">
    <location>
        <begin position="1"/>
        <end position="18"/>
    </location>
</feature>
<evidence type="ECO:0000313" key="11">
    <source>
        <dbReference type="Proteomes" id="UP001140453"/>
    </source>
</evidence>
<dbReference type="Proteomes" id="UP001140453">
    <property type="component" value="Unassembled WGS sequence"/>
</dbReference>
<evidence type="ECO:0000256" key="5">
    <source>
        <dbReference type="ARBA" id="ARBA00042202"/>
    </source>
</evidence>
<keyword evidence="11" id="KW-1185">Reference proteome</keyword>
<comment type="pathway">
    <text evidence="1">Glycan metabolism; L-arabinan degradation.</text>
</comment>
<keyword evidence="3 8" id="KW-0378">Hydrolase</keyword>